<keyword evidence="1" id="KW-0812">Transmembrane</keyword>
<protein>
    <submittedName>
        <fullName evidence="3">Membrane protein</fullName>
    </submittedName>
</protein>
<gene>
    <name evidence="3" type="ORF">X943_000362</name>
</gene>
<dbReference type="GO" id="GO:0006506">
    <property type="term" value="P:GPI anchor biosynthetic process"/>
    <property type="evidence" value="ECO:0007669"/>
    <property type="project" value="InterPro"/>
</dbReference>
<dbReference type="Pfam" id="PF01676">
    <property type="entry name" value="Metalloenzyme"/>
    <property type="match status" value="1"/>
</dbReference>
<feature type="domain" description="Metalloenzyme" evidence="2">
    <location>
        <begin position="204"/>
        <end position="335"/>
    </location>
</feature>
<dbReference type="AlphaFoldDB" id="A0AAD9LIT7"/>
<evidence type="ECO:0000313" key="4">
    <source>
        <dbReference type="Proteomes" id="UP001195914"/>
    </source>
</evidence>
<keyword evidence="1" id="KW-1133">Transmembrane helix</keyword>
<feature type="transmembrane region" description="Helical" evidence="1">
    <location>
        <begin position="1138"/>
        <end position="1157"/>
    </location>
</feature>
<feature type="transmembrane region" description="Helical" evidence="1">
    <location>
        <begin position="1037"/>
        <end position="1060"/>
    </location>
</feature>
<dbReference type="InterPro" id="IPR017850">
    <property type="entry name" value="Alkaline_phosphatase_core_sf"/>
</dbReference>
<reference evidence="3" key="1">
    <citation type="journal article" date="2014" name="Nucleic Acids Res.">
        <title>The evolutionary dynamics of variant antigen genes in Babesia reveal a history of genomic innovation underlying host-parasite interaction.</title>
        <authorList>
            <person name="Jackson A.P."/>
            <person name="Otto T.D."/>
            <person name="Darby A."/>
            <person name="Ramaprasad A."/>
            <person name="Xia D."/>
            <person name="Echaide I.E."/>
            <person name="Farber M."/>
            <person name="Gahlot S."/>
            <person name="Gamble J."/>
            <person name="Gupta D."/>
            <person name="Gupta Y."/>
            <person name="Jackson L."/>
            <person name="Malandrin L."/>
            <person name="Malas T.B."/>
            <person name="Moussa E."/>
            <person name="Nair M."/>
            <person name="Reid A.J."/>
            <person name="Sanders M."/>
            <person name="Sharma J."/>
            <person name="Tracey A."/>
            <person name="Quail M.A."/>
            <person name="Weir W."/>
            <person name="Wastling J.M."/>
            <person name="Hall N."/>
            <person name="Willadsen P."/>
            <person name="Lingelbach K."/>
            <person name="Shiels B."/>
            <person name="Tait A."/>
            <person name="Berriman M."/>
            <person name="Allred D.R."/>
            <person name="Pain A."/>
        </authorList>
    </citation>
    <scope>NUCLEOTIDE SEQUENCE</scope>
    <source>
        <strain evidence="3">1802A</strain>
    </source>
</reference>
<dbReference type="PANTHER" id="PTHR23071">
    <property type="entry name" value="PHOSPHATIDYLINOSITOL GLYCAN"/>
    <property type="match status" value="1"/>
</dbReference>
<feature type="transmembrane region" description="Helical" evidence="1">
    <location>
        <begin position="915"/>
        <end position="937"/>
    </location>
</feature>
<feature type="transmembrane region" description="Helical" evidence="1">
    <location>
        <begin position="770"/>
        <end position="791"/>
    </location>
</feature>
<feature type="transmembrane region" description="Helical" evidence="1">
    <location>
        <begin position="858"/>
        <end position="877"/>
    </location>
</feature>
<dbReference type="InterPro" id="IPR039524">
    <property type="entry name" value="PIGO/GPI13"/>
</dbReference>
<accession>A0AAD9LIT7</accession>
<feature type="transmembrane region" description="Helical" evidence="1">
    <location>
        <begin position="647"/>
        <end position="677"/>
    </location>
</feature>
<dbReference type="Gene3D" id="3.40.720.10">
    <property type="entry name" value="Alkaline Phosphatase, subunit A"/>
    <property type="match status" value="1"/>
</dbReference>
<dbReference type="SUPFAM" id="SSF53649">
    <property type="entry name" value="Alkaline phosphatase-like"/>
    <property type="match status" value="1"/>
</dbReference>
<feature type="transmembrane region" description="Helical" evidence="1">
    <location>
        <begin position="812"/>
        <end position="831"/>
    </location>
</feature>
<reference evidence="3" key="2">
    <citation type="submission" date="2021-05" db="EMBL/GenBank/DDBJ databases">
        <authorList>
            <person name="Pain A."/>
        </authorList>
    </citation>
    <scope>NUCLEOTIDE SEQUENCE</scope>
    <source>
        <strain evidence="3">1802A</strain>
    </source>
</reference>
<evidence type="ECO:0000259" key="2">
    <source>
        <dbReference type="Pfam" id="PF01676"/>
    </source>
</evidence>
<keyword evidence="1" id="KW-0472">Membrane</keyword>
<dbReference type="InterPro" id="IPR006124">
    <property type="entry name" value="Metalloenzyme"/>
</dbReference>
<dbReference type="GO" id="GO:0046872">
    <property type="term" value="F:metal ion binding"/>
    <property type="evidence" value="ECO:0007669"/>
    <property type="project" value="InterPro"/>
</dbReference>
<name>A0AAD9LIT7_BABDI</name>
<dbReference type="PANTHER" id="PTHR23071:SF1">
    <property type="entry name" value="GPI ETHANOLAMINE PHOSPHATE TRANSFERASE 3"/>
    <property type="match status" value="1"/>
</dbReference>
<dbReference type="GO" id="GO:0005789">
    <property type="term" value="C:endoplasmic reticulum membrane"/>
    <property type="evidence" value="ECO:0007669"/>
    <property type="project" value="TreeGrafter"/>
</dbReference>
<feature type="transmembrane region" description="Helical" evidence="1">
    <location>
        <begin position="12"/>
        <end position="31"/>
    </location>
</feature>
<evidence type="ECO:0000313" key="3">
    <source>
        <dbReference type="EMBL" id="KAK1937237.1"/>
    </source>
</evidence>
<dbReference type="EMBL" id="JAHBMH010000033">
    <property type="protein sequence ID" value="KAK1937237.1"/>
    <property type="molecule type" value="Genomic_DNA"/>
</dbReference>
<feature type="transmembrane region" description="Helical" evidence="1">
    <location>
        <begin position="740"/>
        <end position="758"/>
    </location>
</feature>
<feature type="transmembrane region" description="Helical" evidence="1">
    <location>
        <begin position="994"/>
        <end position="1013"/>
    </location>
</feature>
<dbReference type="Proteomes" id="UP001195914">
    <property type="component" value="Unassembled WGS sequence"/>
</dbReference>
<comment type="caution">
    <text evidence="3">The sequence shown here is derived from an EMBL/GenBank/DDBJ whole genome shotgun (WGS) entry which is preliminary data.</text>
</comment>
<evidence type="ECO:0000256" key="1">
    <source>
        <dbReference type="SAM" id="Phobius"/>
    </source>
</evidence>
<feature type="transmembrane region" description="Helical" evidence="1">
    <location>
        <begin position="714"/>
        <end position="733"/>
    </location>
</feature>
<organism evidence="3 4">
    <name type="scientific">Babesia divergens</name>
    <dbReference type="NCBI Taxonomy" id="32595"/>
    <lineage>
        <taxon>Eukaryota</taxon>
        <taxon>Sar</taxon>
        <taxon>Alveolata</taxon>
        <taxon>Apicomplexa</taxon>
        <taxon>Aconoidasida</taxon>
        <taxon>Piroplasmida</taxon>
        <taxon>Babesiidae</taxon>
        <taxon>Babesia</taxon>
    </lineage>
</organism>
<feature type="transmembrane region" description="Helical" evidence="1">
    <location>
        <begin position="1102"/>
        <end position="1123"/>
    </location>
</feature>
<proteinExistence type="predicted"/>
<feature type="transmembrane region" description="Helical" evidence="1">
    <location>
        <begin position="535"/>
        <end position="555"/>
    </location>
</feature>
<dbReference type="GO" id="GO:0051377">
    <property type="term" value="F:mannose-ethanolamine phosphotransferase activity"/>
    <property type="evidence" value="ECO:0007669"/>
    <property type="project" value="TreeGrafter"/>
</dbReference>
<keyword evidence="4" id="KW-1185">Reference proteome</keyword>
<sequence>MAHQVGVLGRVSLALLALIIGAFFTLSITIFEPYVSDRFELPFPSLFAEFELDSKTALKSGVQKTRGRSETCRRRVAPEYESYRLGSSGVLEYVPSKPFVVAGDMPPGWLSYTPLDKLVLLIVDGCRLDYALYDPTLKPGESRSVFTNHLPLFHEYMSNGTNKGRVRMFQFVAPVPTFTVYSIKCMYTGETRRGNMMGQTNNTTMLQLDNVGEQMISNDEKICSLGDVFSAEMFGAERLAINHTSIGADIYNMKVPDRYVYEYYKDVIDACGFSVLHILAIDHLGHAGKRVSSDMTYYLDDYDILLRKVIEHSHTHKDAMLMIVGDHGQKTNGSHGGGTKEEVDAFMFVKSDLELAEVVRDTCDLEDAPVGYAMDHNVLNGTVSLGYSLIKDSHTNLAATASLLMNKPIPYHSGGLLIKDVVPLIKDSNGAVDEELSLKYMAQLLHIVAHQTLRTVDTTVSADDKRKHRHIYSKIQRERVILSYYYSYVRSLGRMKLKLGEMRAVYGSYMRQCERLTLASNRLIEISNMSMTPEYMMTAVLMSVLSCILLPYLFLAACRIYHVNHLSESDAALFEGQKFASVGRIIFRAFWKLAVAGIASFACAKTVEYADEQLDLSRALPQRPVVGLCKEFMVRFESLCGLGEQTFWFHLAACTTVFFGVLFLLDIPFFVSGYWFLYREGAVLKDSDDSPLPLGDFDSHMAAVLSKLPKWEPVWFIAALYIGVVLTTIVSQCATVSHDLMLRHVFIISLYIALVPWVSRMGSLSVDGAYRNFGFVVLVVKISCLLHPFLLRRDIGTMLHWWYIMVLDLSRTFEVATAAVTIFYVAIFVYLRRGSLPYDGEHMASPTRELFKSPVSHLFLSFVCTLQYIGIIIHYAVKCERHYFFDRLVTAACLRITGMRNVLPAKKLLGVHTARLYMLFAVLVWVFLAINPGGWLYKSKGSHHHRSTVIFWSIVNMVWVALLLNGPKKALGICLFVFMLYNMVSLMVKIRPRLRATCIILFVYTCDLMYFVMGHQDSLFELDFDSAFLFFEGYSGWWSNISVFFAFAMCNAITSCYLYYMFLLQSEKCYTSLHPPPAASPEMDGYSSSMASVVGSDMFRTVSAYTCMACAQIALTLSLLYLLSNNPCAVTDFYPKGLFNVGKMAVNVLCFWALYCLS</sequence>